<protein>
    <recommendedName>
        <fullName evidence="4">DNA replication factor Cdt1 C-terminal domain-containing protein</fullName>
    </recommendedName>
</protein>
<feature type="compositionally biased region" description="Polar residues" evidence="3">
    <location>
        <begin position="8"/>
        <end position="22"/>
    </location>
</feature>
<dbReference type="Pfam" id="PF16679">
    <property type="entry name" value="CDT1_C"/>
    <property type="match status" value="1"/>
</dbReference>
<dbReference type="AlphaFoldDB" id="A0A0F4Z0B6"/>
<comment type="similarity">
    <text evidence="1">Belongs to the Cdt1 family.</text>
</comment>
<feature type="compositionally biased region" description="Low complexity" evidence="3">
    <location>
        <begin position="41"/>
        <end position="55"/>
    </location>
</feature>
<dbReference type="Proteomes" id="UP000053958">
    <property type="component" value="Unassembled WGS sequence"/>
</dbReference>
<feature type="compositionally biased region" description="Low complexity" evidence="3">
    <location>
        <begin position="107"/>
        <end position="155"/>
    </location>
</feature>
<dbReference type="STRING" id="1408163.A0A0F4Z0B6"/>
<keyword evidence="6" id="KW-1185">Reference proteome</keyword>
<dbReference type="OrthoDB" id="341730at2759"/>
<dbReference type="InterPro" id="IPR032054">
    <property type="entry name" value="Cdt1_C"/>
</dbReference>
<dbReference type="RefSeq" id="XP_013330561.1">
    <property type="nucleotide sequence ID" value="XM_013475107.1"/>
</dbReference>
<evidence type="ECO:0000256" key="2">
    <source>
        <dbReference type="ARBA" id="ARBA00023306"/>
    </source>
</evidence>
<keyword evidence="2" id="KW-0131">Cell cycle</keyword>
<gene>
    <name evidence="5" type="ORF">T310_2041</name>
</gene>
<dbReference type="InterPro" id="IPR038090">
    <property type="entry name" value="Cdt1_C_WH_dom_sf"/>
</dbReference>
<dbReference type="Pfam" id="PF26121">
    <property type="entry name" value="HTH_CDT1"/>
    <property type="match status" value="1"/>
</dbReference>
<organism evidence="5 6">
    <name type="scientific">Rasamsonia emersonii (strain ATCC 16479 / CBS 393.64 / IMI 116815)</name>
    <dbReference type="NCBI Taxonomy" id="1408163"/>
    <lineage>
        <taxon>Eukaryota</taxon>
        <taxon>Fungi</taxon>
        <taxon>Dikarya</taxon>
        <taxon>Ascomycota</taxon>
        <taxon>Pezizomycotina</taxon>
        <taxon>Eurotiomycetes</taxon>
        <taxon>Eurotiomycetidae</taxon>
        <taxon>Eurotiales</taxon>
        <taxon>Trichocomaceae</taxon>
        <taxon>Rasamsonia</taxon>
    </lineage>
</organism>
<dbReference type="Gene3D" id="1.10.10.1420">
    <property type="entry name" value="DNA replication factor Cdt1, C-terminal WH domain"/>
    <property type="match status" value="1"/>
</dbReference>
<feature type="region of interest" description="Disordered" evidence="3">
    <location>
        <begin position="1"/>
        <end position="174"/>
    </location>
</feature>
<evidence type="ECO:0000256" key="1">
    <source>
        <dbReference type="ARBA" id="ARBA00008356"/>
    </source>
</evidence>
<evidence type="ECO:0000313" key="6">
    <source>
        <dbReference type="Proteomes" id="UP000053958"/>
    </source>
</evidence>
<sequence>MPPRRSSTRSQARLPQGQTGIQRFTRASKPGATLAVEGKETATTATATAATATAAPFLPTSPSKKRKLNEIGNGESEEGVRSEAQRQRQQQQQLEDAANATPSKTLRFSSLSVSTPRSSRTRQSSESQTSSFESSTTPSGRSSPPTSPSRGSSPSPSAPLDETTVPERSPSPCPSRPAAFYDLLSLHSSFLTAIALHFAHNGASTPADLRELLPSIERIWKKRKVVTRDLQRLIRIWDDDPESLGFRFRIANYGLGKICLERVSRDSTSSLGGGCTAGRFDENELQERFTQNLDRIWRRMANNSKEKKGDETGFVERLGIAPIHDSLTPFTALRKGQQRLQDLKGGVIKIKTAKMKAKANDADVQPREPTTDRRKGLLDRIKSKEMLQAKLPPPPSKEELLRRSAAEHVEDVAKVLALLRPTDSVQTGASSAVTAVQKKPYRFETIIQNVRDSMRNPISEEEVAVCLDILAEKDIAGDWIEIVTVNQLKSVVLKSGRVDVSPREIGAKVAKMKIGWEDHTT</sequence>
<feature type="domain" description="DNA replication factor Cdt1 C-terminal" evidence="4">
    <location>
        <begin position="377"/>
        <end position="485"/>
    </location>
</feature>
<proteinExistence type="inferred from homology"/>
<name>A0A0F4Z0B6_RASE3</name>
<comment type="caution">
    <text evidence="5">The sequence shown here is derived from an EMBL/GenBank/DDBJ whole genome shotgun (WGS) entry which is preliminary data.</text>
</comment>
<accession>A0A0F4Z0B6</accession>
<reference evidence="5 6" key="1">
    <citation type="submission" date="2015-04" db="EMBL/GenBank/DDBJ databases">
        <authorList>
            <person name="Heijne W.H."/>
            <person name="Fedorova N.D."/>
            <person name="Nierman W.C."/>
            <person name="Vollebregt A.W."/>
            <person name="Zhao Z."/>
            <person name="Wu L."/>
            <person name="Kumar M."/>
            <person name="Stam H."/>
            <person name="van den Berg M.A."/>
            <person name="Pel H.J."/>
        </authorList>
    </citation>
    <scope>NUCLEOTIDE SEQUENCE [LARGE SCALE GENOMIC DNA]</scope>
    <source>
        <strain evidence="5 6">CBS 393.64</strain>
    </source>
</reference>
<dbReference type="EMBL" id="LASV01000081">
    <property type="protein sequence ID" value="KKA23949.1"/>
    <property type="molecule type" value="Genomic_DNA"/>
</dbReference>
<evidence type="ECO:0000256" key="3">
    <source>
        <dbReference type="SAM" id="MobiDB-lite"/>
    </source>
</evidence>
<evidence type="ECO:0000313" key="5">
    <source>
        <dbReference type="EMBL" id="KKA23949.1"/>
    </source>
</evidence>
<dbReference type="GeneID" id="25314392"/>
<evidence type="ECO:0000259" key="4">
    <source>
        <dbReference type="Pfam" id="PF16679"/>
    </source>
</evidence>